<organism evidence="4 5">
    <name type="scientific">Candidatus Aphodenecus pullistercoris</name>
    <dbReference type="NCBI Taxonomy" id="2840669"/>
    <lineage>
        <taxon>Bacteria</taxon>
        <taxon>Pseudomonadati</taxon>
        <taxon>Spirochaetota</taxon>
        <taxon>Spirochaetia</taxon>
        <taxon>Spirochaetales</taxon>
        <taxon>Candidatus Aphodenecus</taxon>
    </lineage>
</organism>
<reference evidence="4" key="1">
    <citation type="submission" date="2020-10" db="EMBL/GenBank/DDBJ databases">
        <authorList>
            <person name="Gilroy R."/>
        </authorList>
    </citation>
    <scope>NUCLEOTIDE SEQUENCE</scope>
    <source>
        <strain evidence="4">11167</strain>
    </source>
</reference>
<keyword evidence="2" id="KW-0732">Signal</keyword>
<evidence type="ECO:0000259" key="3">
    <source>
        <dbReference type="Pfam" id="PF02169"/>
    </source>
</evidence>
<protein>
    <submittedName>
        <fullName evidence="4">LPP20 family lipoprotein</fullName>
    </submittedName>
</protein>
<comment type="caution">
    <text evidence="4">The sequence shown here is derived from an EMBL/GenBank/DDBJ whole genome shotgun (WGS) entry which is preliminary data.</text>
</comment>
<evidence type="ECO:0000313" key="5">
    <source>
        <dbReference type="Proteomes" id="UP000823633"/>
    </source>
</evidence>
<keyword evidence="4" id="KW-0449">Lipoprotein</keyword>
<reference evidence="4" key="2">
    <citation type="journal article" date="2021" name="PeerJ">
        <title>Extensive microbial diversity within the chicken gut microbiome revealed by metagenomics and culture.</title>
        <authorList>
            <person name="Gilroy R."/>
            <person name="Ravi A."/>
            <person name="Getino M."/>
            <person name="Pursley I."/>
            <person name="Horton D.L."/>
            <person name="Alikhan N.F."/>
            <person name="Baker D."/>
            <person name="Gharbi K."/>
            <person name="Hall N."/>
            <person name="Watson M."/>
            <person name="Adriaenssens E.M."/>
            <person name="Foster-Nyarko E."/>
            <person name="Jarju S."/>
            <person name="Secka A."/>
            <person name="Antonio M."/>
            <person name="Oren A."/>
            <person name="Chaudhuri R.R."/>
            <person name="La Ragione R."/>
            <person name="Hildebrand F."/>
            <person name="Pallen M.J."/>
        </authorList>
    </citation>
    <scope>NUCLEOTIDE SEQUENCE</scope>
    <source>
        <strain evidence="4">11167</strain>
    </source>
</reference>
<evidence type="ECO:0000256" key="2">
    <source>
        <dbReference type="SAM" id="SignalP"/>
    </source>
</evidence>
<dbReference type="EMBL" id="JADIMU010000020">
    <property type="protein sequence ID" value="MBO8442760.1"/>
    <property type="molecule type" value="Genomic_DNA"/>
</dbReference>
<sequence>MRKTILILLAVLLLASCATETDIDELNADGSPIWTTIVPESSKYVYGVGRAKLSTEANSANSADANARADLARKLQSTIKEATANYTNDSEGSLLDAYEQITLQVVNFTMQGVKTEQRWSAPDGTVWTLVSLEAKSLDDQYALAANDYLNQIEEKKAETEDRLAALLEALAEEEGDSQMVKDAAEKKASELISGYDSQLEGIDVEALAAAIDAYTTSLGYV</sequence>
<dbReference type="InterPro" id="IPR024952">
    <property type="entry name" value="LPP20-like_dom"/>
</dbReference>
<dbReference type="Gene3D" id="3.10.28.20">
    <property type="entry name" value="Acetamidase/Formamidase-like domains"/>
    <property type="match status" value="1"/>
</dbReference>
<proteinExistence type="predicted"/>
<feature type="chain" id="PRO_5039315318" evidence="2">
    <location>
        <begin position="21"/>
        <end position="221"/>
    </location>
</feature>
<dbReference type="Proteomes" id="UP000823633">
    <property type="component" value="Unassembled WGS sequence"/>
</dbReference>
<dbReference type="AlphaFoldDB" id="A0A9D9EA91"/>
<name>A0A9D9EA91_9SPIR</name>
<dbReference type="PROSITE" id="PS51257">
    <property type="entry name" value="PROKAR_LIPOPROTEIN"/>
    <property type="match status" value="1"/>
</dbReference>
<accession>A0A9D9EA91</accession>
<keyword evidence="1" id="KW-0175">Coiled coil</keyword>
<feature type="signal peptide" evidence="2">
    <location>
        <begin position="1"/>
        <end position="20"/>
    </location>
</feature>
<evidence type="ECO:0000256" key="1">
    <source>
        <dbReference type="SAM" id="Coils"/>
    </source>
</evidence>
<dbReference type="Pfam" id="PF02169">
    <property type="entry name" value="LPP20"/>
    <property type="match status" value="1"/>
</dbReference>
<evidence type="ECO:0000313" key="4">
    <source>
        <dbReference type="EMBL" id="MBO8442760.1"/>
    </source>
</evidence>
<gene>
    <name evidence="4" type="ORF">IAC42_03250</name>
</gene>
<feature type="coiled-coil region" evidence="1">
    <location>
        <begin position="142"/>
        <end position="176"/>
    </location>
</feature>
<feature type="domain" description="Lipoprotein LPP20-like" evidence="3">
    <location>
        <begin position="32"/>
        <end position="132"/>
    </location>
</feature>